<keyword evidence="4" id="KW-1185">Reference proteome</keyword>
<gene>
    <name evidence="3" type="ORF">CJ030_MR2G026943</name>
</gene>
<dbReference type="Proteomes" id="UP000516437">
    <property type="component" value="Chromosome 2"/>
</dbReference>
<dbReference type="Pfam" id="PF26130">
    <property type="entry name" value="PB1-like"/>
    <property type="match status" value="1"/>
</dbReference>
<evidence type="ECO:0000313" key="3">
    <source>
        <dbReference type="EMBL" id="KAB1223944.1"/>
    </source>
</evidence>
<accession>A0A6A1WFC5</accession>
<name>A0A6A1WFC5_9ROSI</name>
<feature type="domain" description="PB1-like" evidence="2">
    <location>
        <begin position="2"/>
        <end position="80"/>
    </location>
</feature>
<feature type="region of interest" description="Disordered" evidence="1">
    <location>
        <begin position="112"/>
        <end position="149"/>
    </location>
</feature>
<evidence type="ECO:0000313" key="4">
    <source>
        <dbReference type="Proteomes" id="UP000516437"/>
    </source>
</evidence>
<dbReference type="InterPro" id="IPR058594">
    <property type="entry name" value="PB1-like_dom_pln"/>
</dbReference>
<dbReference type="EMBL" id="RXIC02000020">
    <property type="protein sequence ID" value="KAB1223944.1"/>
    <property type="molecule type" value="Genomic_DNA"/>
</dbReference>
<evidence type="ECO:0000256" key="1">
    <source>
        <dbReference type="SAM" id="MobiDB-lite"/>
    </source>
</evidence>
<proteinExistence type="predicted"/>
<protein>
    <recommendedName>
        <fullName evidence="2">PB1-like domain-containing protein</fullName>
    </recommendedName>
</protein>
<organism evidence="3 4">
    <name type="scientific">Morella rubra</name>
    <name type="common">Chinese bayberry</name>
    <dbReference type="NCBI Taxonomy" id="262757"/>
    <lineage>
        <taxon>Eukaryota</taxon>
        <taxon>Viridiplantae</taxon>
        <taxon>Streptophyta</taxon>
        <taxon>Embryophyta</taxon>
        <taxon>Tracheophyta</taxon>
        <taxon>Spermatophyta</taxon>
        <taxon>Magnoliopsida</taxon>
        <taxon>eudicotyledons</taxon>
        <taxon>Gunneridae</taxon>
        <taxon>Pentapetalae</taxon>
        <taxon>rosids</taxon>
        <taxon>fabids</taxon>
        <taxon>Fagales</taxon>
        <taxon>Myricaceae</taxon>
        <taxon>Morella</taxon>
    </lineage>
</organism>
<comment type="caution">
    <text evidence="3">The sequence shown here is derived from an EMBL/GenBank/DDBJ whole genome shotgun (WGS) entry which is preliminary data.</text>
</comment>
<evidence type="ECO:0000259" key="2">
    <source>
        <dbReference type="Pfam" id="PF26130"/>
    </source>
</evidence>
<dbReference type="AlphaFoldDB" id="A0A6A1WFC5"/>
<reference evidence="3 4" key="1">
    <citation type="journal article" date="2019" name="Plant Biotechnol. J.">
        <title>The red bayberry genome and genetic basis of sex determination.</title>
        <authorList>
            <person name="Jia H.M."/>
            <person name="Jia H.J."/>
            <person name="Cai Q.L."/>
            <person name="Wang Y."/>
            <person name="Zhao H.B."/>
            <person name="Yang W.F."/>
            <person name="Wang G.Y."/>
            <person name="Li Y.H."/>
            <person name="Zhan D.L."/>
            <person name="Shen Y.T."/>
            <person name="Niu Q.F."/>
            <person name="Chang L."/>
            <person name="Qiu J."/>
            <person name="Zhao L."/>
            <person name="Xie H.B."/>
            <person name="Fu W.Y."/>
            <person name="Jin J."/>
            <person name="Li X.W."/>
            <person name="Jiao Y."/>
            <person name="Zhou C.C."/>
            <person name="Tu T."/>
            <person name="Chai C.Y."/>
            <person name="Gao J.L."/>
            <person name="Fan L.J."/>
            <person name="van de Weg E."/>
            <person name="Wang J.Y."/>
            <person name="Gao Z.S."/>
        </authorList>
    </citation>
    <scope>NUCLEOTIDE SEQUENCE [LARGE SCALE GENOMIC DNA]</scope>
    <source>
        <tissue evidence="3">Leaves</tissue>
    </source>
</reference>
<sequence length="176" mass="19400">MVHLCFHHGGSVNFVREEYVGGEVVDLGGVDVDYILTTVFHEYAKVRLHYLNVVGFVYKCEDDILDNGFSMLYSDKDDMAGTSATQVETQDGTTQKKRKKKTVTTKAIIHDGDGTSQAASEPAIPRHRTRSTTRRVSSASVEGNGGEIGEVNPIGEVGRHLNIFDWELDPLNDVLS</sequence>